<gene>
    <name evidence="1" type="ORF">E0946_06880</name>
</gene>
<dbReference type="EMBL" id="SMOG01000035">
    <property type="protein sequence ID" value="TDF72464.1"/>
    <property type="molecule type" value="Genomic_DNA"/>
</dbReference>
<organism evidence="1 2">
    <name type="scientific">Candidatus Syntrophosphaera thermopropionivorans</name>
    <dbReference type="NCBI Taxonomy" id="2593015"/>
    <lineage>
        <taxon>Bacteria</taxon>
        <taxon>Pseudomonadati</taxon>
        <taxon>Candidatus Cloacimonadota</taxon>
        <taxon>Candidatus Cloacimonadia</taxon>
        <taxon>Candidatus Cloacimonadales</taxon>
        <taxon>Candidatus Cloacimonadaceae</taxon>
        <taxon>Candidatus Syntrophosphaera</taxon>
    </lineage>
</organism>
<keyword evidence="2" id="KW-1185">Reference proteome</keyword>
<reference evidence="1" key="1">
    <citation type="submission" date="2019-03" db="EMBL/GenBank/DDBJ databases">
        <title>Candidatus Syntrophosphaera thermopropionivorans: a novel player in syntrophic propionate oxidation during anaerobic digestion.</title>
        <authorList>
            <person name="Dyksma S."/>
        </authorList>
    </citation>
    <scope>NUCLEOTIDE SEQUENCE</scope>
    <source>
        <strain evidence="1">W5</strain>
    </source>
</reference>
<protein>
    <submittedName>
        <fullName evidence="1">Y-family DNA polymerase</fullName>
    </submittedName>
</protein>
<sequence>MQKEGLNDKDIIALVDCNNFYVSCERVFNPSLEGKPVAVLSNNDGCIVSRSNELKALKIPMGAPGFKYEGLIQKNGGVLLSSNYALYGDMSSRVMEVLDQFSPEVEIYSIDEAFLKLNDLPISNLEEYGRQIKHIVKKYTGIPVSVGISRSKTLAKIANHYAKHFAGYQGSLALMEAEKIEKALKQTPVEEIWGIGRQYAKFLRQNKIETAWDLHNAPEDFILHYLTKVGYKTVLELQGYSCIDLAEAPSPKKSIVCSKSFSKQVSDLSELEEAISTYITRGAEKLRHQHSVAGFMMVFLNTNRFKEGPQYNNSTQTKLSVPTAYTPDLIKIGLELLRDVYLPGFEYKKAGVMFTDLIDEKDVPLNFLEPNYLDDKRKKLIDAIDKLNRVWGRDTVFFASSGIKKDWEMKRAKLSPFYTTRWQDLPKVK</sequence>
<evidence type="ECO:0000313" key="1">
    <source>
        <dbReference type="EMBL" id="TDF72464.1"/>
    </source>
</evidence>
<comment type="caution">
    <text evidence="1">The sequence shown here is derived from an EMBL/GenBank/DDBJ whole genome shotgun (WGS) entry which is preliminary data.</text>
</comment>
<name>A0AC61QHN6_9BACT</name>
<dbReference type="Proteomes" id="UP000294588">
    <property type="component" value="Unassembled WGS sequence"/>
</dbReference>
<proteinExistence type="predicted"/>
<accession>A0AC61QHN6</accession>
<evidence type="ECO:0000313" key="2">
    <source>
        <dbReference type="Proteomes" id="UP000294588"/>
    </source>
</evidence>